<evidence type="ECO:0000313" key="2">
    <source>
        <dbReference type="EMBL" id="RUS73223.1"/>
    </source>
</evidence>
<dbReference type="PANTHER" id="PTHR31489:SF2">
    <property type="entry name" value="PROTEIN LIN-52 HOMOLOG"/>
    <property type="match status" value="1"/>
</dbReference>
<accession>A0A433SVA6</accession>
<dbReference type="InterPro" id="IPR018737">
    <property type="entry name" value="DREAM_LIN52"/>
</dbReference>
<keyword evidence="3" id="KW-1185">Reference proteome</keyword>
<feature type="non-terminal residue" evidence="2">
    <location>
        <position position="1"/>
    </location>
</feature>
<dbReference type="OrthoDB" id="5834362at2759"/>
<comment type="similarity">
    <text evidence="1">Belongs to the lin-52 family.</text>
</comment>
<evidence type="ECO:0000256" key="1">
    <source>
        <dbReference type="ARBA" id="ARBA00005456"/>
    </source>
</evidence>
<comment type="caution">
    <text evidence="2">The sequence shown here is derived from an EMBL/GenBank/DDBJ whole genome shotgun (WGS) entry which is preliminary data.</text>
</comment>
<evidence type="ECO:0000313" key="3">
    <source>
        <dbReference type="Proteomes" id="UP000271974"/>
    </source>
</evidence>
<organism evidence="2 3">
    <name type="scientific">Elysia chlorotica</name>
    <name type="common">Eastern emerald elysia</name>
    <name type="synonym">Sea slug</name>
    <dbReference type="NCBI Taxonomy" id="188477"/>
    <lineage>
        <taxon>Eukaryota</taxon>
        <taxon>Metazoa</taxon>
        <taxon>Spiralia</taxon>
        <taxon>Lophotrochozoa</taxon>
        <taxon>Mollusca</taxon>
        <taxon>Gastropoda</taxon>
        <taxon>Heterobranchia</taxon>
        <taxon>Euthyneura</taxon>
        <taxon>Panpulmonata</taxon>
        <taxon>Sacoglossa</taxon>
        <taxon>Placobranchoidea</taxon>
        <taxon>Plakobranchidae</taxon>
        <taxon>Elysia</taxon>
    </lineage>
</organism>
<sequence length="149" mass="16665">ELCFSFCLHDKGLTCASWQLASCTLYKLGSKMASNSMSKSSDGADDKLMSFENLDRASPELWPEKIPGVTEFEVEQKAKGKSSGTPKWLADLEKDDINLLQEFGSLTLSQLMEKVRGLQNLAYQLGLEEAREMTRGKFLNILAKPKQPR</sequence>
<dbReference type="Pfam" id="PF10044">
    <property type="entry name" value="LIN52"/>
    <property type="match status" value="1"/>
</dbReference>
<protein>
    <recommendedName>
        <fullName evidence="4">Protein lin-52 homolog</fullName>
    </recommendedName>
</protein>
<proteinExistence type="inferred from homology"/>
<dbReference type="EMBL" id="RQTK01000963">
    <property type="protein sequence ID" value="RUS73223.1"/>
    <property type="molecule type" value="Genomic_DNA"/>
</dbReference>
<dbReference type="STRING" id="188477.A0A433SVA6"/>
<dbReference type="GO" id="GO:0070176">
    <property type="term" value="C:DRM complex"/>
    <property type="evidence" value="ECO:0007669"/>
    <property type="project" value="InterPro"/>
</dbReference>
<dbReference type="AlphaFoldDB" id="A0A433SVA6"/>
<evidence type="ECO:0008006" key="4">
    <source>
        <dbReference type="Google" id="ProtNLM"/>
    </source>
</evidence>
<dbReference type="Proteomes" id="UP000271974">
    <property type="component" value="Unassembled WGS sequence"/>
</dbReference>
<name>A0A433SVA6_ELYCH</name>
<dbReference type="PANTHER" id="PTHR31489">
    <property type="entry name" value="LIN52 FAMILY MEMBER"/>
    <property type="match status" value="1"/>
</dbReference>
<gene>
    <name evidence="2" type="ORF">EGW08_019008</name>
</gene>
<reference evidence="2 3" key="1">
    <citation type="submission" date="2019-01" db="EMBL/GenBank/DDBJ databases">
        <title>A draft genome assembly of the solar-powered sea slug Elysia chlorotica.</title>
        <authorList>
            <person name="Cai H."/>
            <person name="Li Q."/>
            <person name="Fang X."/>
            <person name="Li J."/>
            <person name="Curtis N.E."/>
            <person name="Altenburger A."/>
            <person name="Shibata T."/>
            <person name="Feng M."/>
            <person name="Maeda T."/>
            <person name="Schwartz J.A."/>
            <person name="Shigenobu S."/>
            <person name="Lundholm N."/>
            <person name="Nishiyama T."/>
            <person name="Yang H."/>
            <person name="Hasebe M."/>
            <person name="Li S."/>
            <person name="Pierce S.K."/>
            <person name="Wang J."/>
        </authorList>
    </citation>
    <scope>NUCLEOTIDE SEQUENCE [LARGE SCALE GENOMIC DNA]</scope>
    <source>
        <strain evidence="2">EC2010</strain>
        <tissue evidence="2">Whole organism of an adult</tissue>
    </source>
</reference>
<dbReference type="GO" id="GO:0006355">
    <property type="term" value="P:regulation of DNA-templated transcription"/>
    <property type="evidence" value="ECO:0007669"/>
    <property type="project" value="InterPro"/>
</dbReference>